<evidence type="ECO:0000259" key="5">
    <source>
        <dbReference type="SMART" id="SM00903"/>
    </source>
</evidence>
<proteinExistence type="inferred from homology"/>
<dbReference type="Pfam" id="PF01613">
    <property type="entry name" value="Flavin_Reduct"/>
    <property type="match status" value="1"/>
</dbReference>
<dbReference type="EMBL" id="DRQG01000034">
    <property type="protein sequence ID" value="HGY54846.1"/>
    <property type="molecule type" value="Genomic_DNA"/>
</dbReference>
<dbReference type="GO" id="GO:0016646">
    <property type="term" value="F:oxidoreductase activity, acting on the CH-NH group of donors, NAD or NADP as acceptor"/>
    <property type="evidence" value="ECO:0007669"/>
    <property type="project" value="UniProtKB-ARBA"/>
</dbReference>
<dbReference type="PANTHER" id="PTHR33798:SF5">
    <property type="entry name" value="FLAVIN REDUCTASE LIKE DOMAIN-CONTAINING PROTEIN"/>
    <property type="match status" value="1"/>
</dbReference>
<dbReference type="InterPro" id="IPR002563">
    <property type="entry name" value="Flavin_Rdtase-like_dom"/>
</dbReference>
<evidence type="ECO:0000256" key="4">
    <source>
        <dbReference type="ARBA" id="ARBA00038054"/>
    </source>
</evidence>
<dbReference type="InterPro" id="IPR012349">
    <property type="entry name" value="Split_barrel_FMN-bd"/>
</dbReference>
<dbReference type="Gene3D" id="2.30.110.10">
    <property type="entry name" value="Electron Transport, Fmn-binding Protein, Chain A"/>
    <property type="match status" value="1"/>
</dbReference>
<feature type="domain" description="Flavin reductase like" evidence="5">
    <location>
        <begin position="19"/>
        <end position="176"/>
    </location>
</feature>
<keyword evidence="3" id="KW-0288">FMN</keyword>
<gene>
    <name evidence="6" type="ORF">ENK44_04010</name>
</gene>
<accession>A0A7V4TYP7</accession>
<name>A0A7V4TYP7_CALAY</name>
<dbReference type="SUPFAM" id="SSF50475">
    <property type="entry name" value="FMN-binding split barrel"/>
    <property type="match status" value="1"/>
</dbReference>
<evidence type="ECO:0000256" key="3">
    <source>
        <dbReference type="ARBA" id="ARBA00022643"/>
    </source>
</evidence>
<keyword evidence="2" id="KW-0285">Flavoprotein</keyword>
<dbReference type="SMART" id="SM00903">
    <property type="entry name" value="Flavin_Reduct"/>
    <property type="match status" value="1"/>
</dbReference>
<evidence type="ECO:0000256" key="2">
    <source>
        <dbReference type="ARBA" id="ARBA00022630"/>
    </source>
</evidence>
<organism evidence="6">
    <name type="scientific">Caldithrix abyssi</name>
    <dbReference type="NCBI Taxonomy" id="187145"/>
    <lineage>
        <taxon>Bacteria</taxon>
        <taxon>Pseudomonadati</taxon>
        <taxon>Calditrichota</taxon>
        <taxon>Calditrichia</taxon>
        <taxon>Calditrichales</taxon>
        <taxon>Calditrichaceae</taxon>
        <taxon>Caldithrix</taxon>
    </lineage>
</organism>
<dbReference type="AlphaFoldDB" id="A0A7V4TYP7"/>
<sequence length="197" mass="21550">MLIDPEKQTYRENYTLMSACIVPRPIAFVSTVSIEGVFNLAPFSYFNGVTSAPPTLSIAIARKSRDSNKKDTLSNILDTGEFVVNTVSVAMTEAMNRTARDFPPEVNEFTEAGLTAIPARKVKAPLVKESPVKMECTLYKSIEIGEGRPGSGFLVIGEIVMFHIADEIWDGGQIDMEKLDPLGRLSGNYTTLGRLIG</sequence>
<evidence type="ECO:0000313" key="6">
    <source>
        <dbReference type="EMBL" id="HGY54846.1"/>
    </source>
</evidence>
<comment type="similarity">
    <text evidence="4">Belongs to the flavoredoxin family.</text>
</comment>
<dbReference type="PANTHER" id="PTHR33798">
    <property type="entry name" value="FLAVOPROTEIN OXYGENASE"/>
    <property type="match status" value="1"/>
</dbReference>
<reference evidence="6" key="1">
    <citation type="journal article" date="2020" name="mSystems">
        <title>Genome- and Community-Level Interaction Insights into Carbon Utilization and Element Cycling Functions of Hydrothermarchaeota in Hydrothermal Sediment.</title>
        <authorList>
            <person name="Zhou Z."/>
            <person name="Liu Y."/>
            <person name="Xu W."/>
            <person name="Pan J."/>
            <person name="Luo Z.H."/>
            <person name="Li M."/>
        </authorList>
    </citation>
    <scope>NUCLEOTIDE SEQUENCE [LARGE SCALE GENOMIC DNA]</scope>
    <source>
        <strain evidence="6">HyVt-577</strain>
    </source>
</reference>
<dbReference type="Proteomes" id="UP000885779">
    <property type="component" value="Unassembled WGS sequence"/>
</dbReference>
<evidence type="ECO:0000256" key="1">
    <source>
        <dbReference type="ARBA" id="ARBA00001917"/>
    </source>
</evidence>
<dbReference type="GO" id="GO:0010181">
    <property type="term" value="F:FMN binding"/>
    <property type="evidence" value="ECO:0007669"/>
    <property type="project" value="InterPro"/>
</dbReference>
<comment type="cofactor">
    <cofactor evidence="1">
        <name>FMN</name>
        <dbReference type="ChEBI" id="CHEBI:58210"/>
    </cofactor>
</comment>
<protein>
    <submittedName>
        <fullName evidence="6">Flavin reductase family protein</fullName>
    </submittedName>
</protein>
<comment type="caution">
    <text evidence="6">The sequence shown here is derived from an EMBL/GenBank/DDBJ whole genome shotgun (WGS) entry which is preliminary data.</text>
</comment>